<dbReference type="GO" id="GO:0003677">
    <property type="term" value="F:DNA binding"/>
    <property type="evidence" value="ECO:0007669"/>
    <property type="project" value="UniProtKB-UniRule"/>
</dbReference>
<evidence type="ECO:0000259" key="3">
    <source>
        <dbReference type="PROSITE" id="PS51900"/>
    </source>
</evidence>
<comment type="caution">
    <text evidence="4">The sequence shown here is derived from an EMBL/GenBank/DDBJ whole genome shotgun (WGS) entry which is preliminary data.</text>
</comment>
<keyword evidence="1 2" id="KW-0238">DNA-binding</keyword>
<feature type="domain" description="Core-binding (CB)" evidence="3">
    <location>
        <begin position="1"/>
        <end position="84"/>
    </location>
</feature>
<accession>D6U384</accession>
<proteinExistence type="predicted"/>
<reference evidence="4 5" key="1">
    <citation type="journal article" date="2011" name="Stand. Genomic Sci.">
        <title>Non-contiguous finished genome sequence and contextual data of the filamentous soil bacterium Ktedonobacter racemifer type strain (SOSP1-21).</title>
        <authorList>
            <person name="Chang Y.J."/>
            <person name="Land M."/>
            <person name="Hauser L."/>
            <person name="Chertkov O."/>
            <person name="Del Rio T.G."/>
            <person name="Nolan M."/>
            <person name="Copeland A."/>
            <person name="Tice H."/>
            <person name="Cheng J.F."/>
            <person name="Lucas S."/>
            <person name="Han C."/>
            <person name="Goodwin L."/>
            <person name="Pitluck S."/>
            <person name="Ivanova N."/>
            <person name="Ovchinikova G."/>
            <person name="Pati A."/>
            <person name="Chen A."/>
            <person name="Palaniappan K."/>
            <person name="Mavromatis K."/>
            <person name="Liolios K."/>
            <person name="Brettin T."/>
            <person name="Fiebig A."/>
            <person name="Rohde M."/>
            <person name="Abt B."/>
            <person name="Goker M."/>
            <person name="Detter J.C."/>
            <person name="Woyke T."/>
            <person name="Bristow J."/>
            <person name="Eisen J.A."/>
            <person name="Markowitz V."/>
            <person name="Hugenholtz P."/>
            <person name="Kyrpides N.C."/>
            <person name="Klenk H.P."/>
            <person name="Lapidus A."/>
        </authorList>
    </citation>
    <scope>NUCLEOTIDE SEQUENCE [LARGE SCALE GENOMIC DNA]</scope>
    <source>
        <strain evidence="5">DSM 44963</strain>
    </source>
</reference>
<dbReference type="OrthoDB" id="9785687at2"/>
<keyword evidence="5" id="KW-1185">Reference proteome</keyword>
<dbReference type="InParanoid" id="D6U384"/>
<dbReference type="RefSeq" id="WP_007918250.1">
    <property type="nucleotide sequence ID" value="NZ_ADVG01000004.1"/>
</dbReference>
<dbReference type="PROSITE" id="PS51900">
    <property type="entry name" value="CB"/>
    <property type="match status" value="1"/>
</dbReference>
<dbReference type="Proteomes" id="UP000004508">
    <property type="component" value="Unassembled WGS sequence"/>
</dbReference>
<organism evidence="4 5">
    <name type="scientific">Ktedonobacter racemifer DSM 44963</name>
    <dbReference type="NCBI Taxonomy" id="485913"/>
    <lineage>
        <taxon>Bacteria</taxon>
        <taxon>Bacillati</taxon>
        <taxon>Chloroflexota</taxon>
        <taxon>Ktedonobacteria</taxon>
        <taxon>Ktedonobacterales</taxon>
        <taxon>Ktedonobacteraceae</taxon>
        <taxon>Ktedonobacter</taxon>
    </lineage>
</organism>
<evidence type="ECO:0000256" key="1">
    <source>
        <dbReference type="ARBA" id="ARBA00023125"/>
    </source>
</evidence>
<dbReference type="Gene3D" id="1.10.150.130">
    <property type="match status" value="1"/>
</dbReference>
<dbReference type="EMBL" id="ADVG01000004">
    <property type="protein sequence ID" value="EFH81088.1"/>
    <property type="molecule type" value="Genomic_DNA"/>
</dbReference>
<name>D6U384_KTERA</name>
<dbReference type="InterPro" id="IPR010998">
    <property type="entry name" value="Integrase_recombinase_N"/>
</dbReference>
<sequence>MFDRIVEQYLRSLPTAGKATTTQRAVRSDLLQFCTWWEHVYQRPFDLTQVGERDLRAWKVVRQQDEGSSPETIMNFNFQNRETT</sequence>
<gene>
    <name evidence="4" type="ORF">Krac_1766</name>
</gene>
<dbReference type="InterPro" id="IPR044068">
    <property type="entry name" value="CB"/>
</dbReference>
<evidence type="ECO:0000313" key="5">
    <source>
        <dbReference type="Proteomes" id="UP000004508"/>
    </source>
</evidence>
<dbReference type="SUPFAM" id="SSF47823">
    <property type="entry name" value="lambda integrase-like, N-terminal domain"/>
    <property type="match status" value="1"/>
</dbReference>
<evidence type="ECO:0000256" key="2">
    <source>
        <dbReference type="PROSITE-ProRule" id="PRU01248"/>
    </source>
</evidence>
<evidence type="ECO:0000313" key="4">
    <source>
        <dbReference type="EMBL" id="EFH81088.1"/>
    </source>
</evidence>
<dbReference type="AlphaFoldDB" id="D6U384"/>
<protein>
    <submittedName>
        <fullName evidence="4">Integrase domain protein SAM domain protein</fullName>
    </submittedName>
</protein>